<feature type="transmembrane region" description="Helical" evidence="1">
    <location>
        <begin position="12"/>
        <end position="34"/>
    </location>
</feature>
<feature type="transmembrane region" description="Helical" evidence="1">
    <location>
        <begin position="190"/>
        <end position="211"/>
    </location>
</feature>
<reference evidence="2 3" key="1">
    <citation type="submission" date="2018-06" db="EMBL/GenBank/DDBJ databases">
        <title>Spirosoma sp. HMF3257 Genome sequencing and assembly.</title>
        <authorList>
            <person name="Kang H."/>
            <person name="Cha I."/>
            <person name="Kim H."/>
            <person name="Kang J."/>
            <person name="Joh K."/>
        </authorList>
    </citation>
    <scope>NUCLEOTIDE SEQUENCE [LARGE SCALE GENOMIC DNA]</scope>
    <source>
        <strain evidence="2 3">HMF3257</strain>
    </source>
</reference>
<keyword evidence="3" id="KW-1185">Reference proteome</keyword>
<feature type="transmembrane region" description="Helical" evidence="1">
    <location>
        <begin position="98"/>
        <end position="116"/>
    </location>
</feature>
<keyword evidence="1" id="KW-1133">Transmembrane helix</keyword>
<dbReference type="RefSeq" id="WP_111345728.1">
    <property type="nucleotide sequence ID" value="NZ_QLII01000001.1"/>
</dbReference>
<dbReference type="EMBL" id="QLII01000001">
    <property type="protein sequence ID" value="RAI76289.1"/>
    <property type="molecule type" value="Genomic_DNA"/>
</dbReference>
<accession>A0A327NPD7</accession>
<gene>
    <name evidence="2" type="ORF">HMF3257_22755</name>
</gene>
<feature type="transmembrane region" description="Helical" evidence="1">
    <location>
        <begin position="73"/>
        <end position="92"/>
    </location>
</feature>
<keyword evidence="1" id="KW-0472">Membrane</keyword>
<dbReference type="OrthoDB" id="875405at2"/>
<evidence type="ECO:0000313" key="2">
    <source>
        <dbReference type="EMBL" id="RAI76289.1"/>
    </source>
</evidence>
<proteinExistence type="predicted"/>
<dbReference type="AlphaFoldDB" id="A0A327NPD7"/>
<keyword evidence="1" id="KW-0812">Transmembrane</keyword>
<comment type="caution">
    <text evidence="2">The sequence shown here is derived from an EMBL/GenBank/DDBJ whole genome shotgun (WGS) entry which is preliminary data.</text>
</comment>
<protein>
    <submittedName>
        <fullName evidence="2">Uncharacterized protein</fullName>
    </submittedName>
</protein>
<feature type="transmembrane region" description="Helical" evidence="1">
    <location>
        <begin position="40"/>
        <end position="61"/>
    </location>
</feature>
<feature type="transmembrane region" description="Helical" evidence="1">
    <location>
        <begin position="218"/>
        <end position="239"/>
    </location>
</feature>
<feature type="transmembrane region" description="Helical" evidence="1">
    <location>
        <begin position="150"/>
        <end position="170"/>
    </location>
</feature>
<organism evidence="2 3">
    <name type="scientific">Spirosoma telluris</name>
    <dbReference type="NCBI Taxonomy" id="2183553"/>
    <lineage>
        <taxon>Bacteria</taxon>
        <taxon>Pseudomonadati</taxon>
        <taxon>Bacteroidota</taxon>
        <taxon>Cytophagia</taxon>
        <taxon>Cytophagales</taxon>
        <taxon>Cytophagaceae</taxon>
        <taxon>Spirosoma</taxon>
    </lineage>
</organism>
<evidence type="ECO:0000313" key="3">
    <source>
        <dbReference type="Proteomes" id="UP000249016"/>
    </source>
</evidence>
<sequence length="336" mass="37207">MLPLSNFISARMLAFLLLTALLIGVEIMVTQMVVFGKNPILLSVGVLFDLVFVTTALFYWLVANPLKLASNRLLLIALVMFRVALFILPKSTQLPNQLWPFLLIFSEAMVLIIAGLRIRTIVQTYRHVRPTTDPETALRTSLATVFGDRAAAFIFGEGIILYYVLVGWRLQTDVPAVAKTLTTHRQSGQIALTVGLLVVGLIEGVAVHLLLTRWNPTVAVGITILSAYGMLFFVADAIATVKRPSYLSDTQLQLRLGVRWRATILRSRIAHVSFISEKPARQTGLLNGSFLTAPNLLVVFTEPIIVSGPYGIQRKINQVALFVDERAAFNQYLCSK</sequence>
<name>A0A327NPD7_9BACT</name>
<evidence type="ECO:0000256" key="1">
    <source>
        <dbReference type="SAM" id="Phobius"/>
    </source>
</evidence>
<dbReference type="Proteomes" id="UP000249016">
    <property type="component" value="Unassembled WGS sequence"/>
</dbReference>